<dbReference type="EMBL" id="HG994356">
    <property type="protein sequence ID" value="CAF2139941.1"/>
    <property type="molecule type" value="Genomic_DNA"/>
</dbReference>
<keyword evidence="3" id="KW-1185">Reference proteome</keyword>
<sequence>MQTRALSKLECFPVEESPHVDDSKRRSRVCQGALYTNMKLNDLSKKFLVISNRGITVLLVSVAFTSHL</sequence>
<reference evidence="2 3" key="1">
    <citation type="journal article" date="2014" name="Science">
        <title>Plant genetics. Early allopolyploid evolution in the post-Neolithic Brassica napus oilseed genome.</title>
        <authorList>
            <person name="Chalhoub B."/>
            <person name="Denoeud F."/>
            <person name="Liu S."/>
            <person name="Parkin I.A."/>
            <person name="Tang H."/>
            <person name="Wang X."/>
            <person name="Chiquet J."/>
            <person name="Belcram H."/>
            <person name="Tong C."/>
            <person name="Samans B."/>
            <person name="Correa M."/>
            <person name="Da Silva C."/>
            <person name="Just J."/>
            <person name="Falentin C."/>
            <person name="Koh C.S."/>
            <person name="Le Clainche I."/>
            <person name="Bernard M."/>
            <person name="Bento P."/>
            <person name="Noel B."/>
            <person name="Labadie K."/>
            <person name="Alberti A."/>
            <person name="Charles M."/>
            <person name="Arnaud D."/>
            <person name="Guo H."/>
            <person name="Daviaud C."/>
            <person name="Alamery S."/>
            <person name="Jabbari K."/>
            <person name="Zhao M."/>
            <person name="Edger P.P."/>
            <person name="Chelaifa H."/>
            <person name="Tack D."/>
            <person name="Lassalle G."/>
            <person name="Mestiri I."/>
            <person name="Schnel N."/>
            <person name="Le Paslier M.C."/>
            <person name="Fan G."/>
            <person name="Renault V."/>
            <person name="Bayer P.E."/>
            <person name="Golicz A.A."/>
            <person name="Manoli S."/>
            <person name="Lee T.H."/>
            <person name="Thi V.H."/>
            <person name="Chalabi S."/>
            <person name="Hu Q."/>
            <person name="Fan C."/>
            <person name="Tollenaere R."/>
            <person name="Lu Y."/>
            <person name="Battail C."/>
            <person name="Shen J."/>
            <person name="Sidebottom C.H."/>
            <person name="Wang X."/>
            <person name="Canaguier A."/>
            <person name="Chauveau A."/>
            <person name="Berard A."/>
            <person name="Deniot G."/>
            <person name="Guan M."/>
            <person name="Liu Z."/>
            <person name="Sun F."/>
            <person name="Lim Y.P."/>
            <person name="Lyons E."/>
            <person name="Town C.D."/>
            <person name="Bancroft I."/>
            <person name="Wang X."/>
            <person name="Meng J."/>
            <person name="Ma J."/>
            <person name="Pires J.C."/>
            <person name="King G.J."/>
            <person name="Brunel D."/>
            <person name="Delourme R."/>
            <person name="Renard M."/>
            <person name="Aury J.M."/>
            <person name="Adams K.L."/>
            <person name="Batley J."/>
            <person name="Snowdon R.J."/>
            <person name="Tost J."/>
            <person name="Edwards D."/>
            <person name="Zhou Y."/>
            <person name="Hua W."/>
            <person name="Sharpe A.G."/>
            <person name="Paterson A.H."/>
            <person name="Guan C."/>
            <person name="Wincker P."/>
        </authorList>
    </citation>
    <scope>NUCLEOTIDE SEQUENCE [LARGE SCALE GENOMIC DNA]</scope>
    <source>
        <strain evidence="3">cv. Darmor-bzh</strain>
    </source>
</reference>
<protein>
    <submittedName>
        <fullName evidence="1">(rape) hypothetical protein</fullName>
    </submittedName>
    <submittedName>
        <fullName evidence="2">BnaA02g16900D protein</fullName>
    </submittedName>
</protein>
<organism evidence="2 3">
    <name type="scientific">Brassica napus</name>
    <name type="common">Rape</name>
    <dbReference type="NCBI Taxonomy" id="3708"/>
    <lineage>
        <taxon>Eukaryota</taxon>
        <taxon>Viridiplantae</taxon>
        <taxon>Streptophyta</taxon>
        <taxon>Embryophyta</taxon>
        <taxon>Tracheophyta</taxon>
        <taxon>Spermatophyta</taxon>
        <taxon>Magnoliopsida</taxon>
        <taxon>eudicotyledons</taxon>
        <taxon>Gunneridae</taxon>
        <taxon>Pentapetalae</taxon>
        <taxon>rosids</taxon>
        <taxon>malvids</taxon>
        <taxon>Brassicales</taxon>
        <taxon>Brassicaceae</taxon>
        <taxon>Brassiceae</taxon>
        <taxon>Brassica</taxon>
    </lineage>
</organism>
<name>A0A078IGI8_BRANA</name>
<dbReference type="Proteomes" id="UP000028999">
    <property type="component" value="Unassembled WGS sequence"/>
</dbReference>
<dbReference type="PaxDb" id="3708-A0A078IGI8"/>
<dbReference type="Gramene" id="CDY49116">
    <property type="protein sequence ID" value="CDY49116"/>
    <property type="gene ID" value="GSBRNA2T00092350001"/>
</dbReference>
<proteinExistence type="predicted"/>
<dbReference type="Proteomes" id="UP001295469">
    <property type="component" value="Chromosome A02"/>
</dbReference>
<evidence type="ECO:0000313" key="1">
    <source>
        <dbReference type="EMBL" id="CAF2139941.1"/>
    </source>
</evidence>
<gene>
    <name evidence="2" type="primary">BnaA02g16900D</name>
    <name evidence="1" type="ORF">DARMORV10_A02P19270.1</name>
    <name evidence="2" type="ORF">GSBRNA2T00092350001</name>
</gene>
<accession>A0A078IGI8</accession>
<reference evidence="2" key="2">
    <citation type="submission" date="2014-06" db="EMBL/GenBank/DDBJ databases">
        <authorList>
            <person name="Genoscope - CEA"/>
        </authorList>
    </citation>
    <scope>NUCLEOTIDE SEQUENCE</scope>
</reference>
<evidence type="ECO:0000313" key="3">
    <source>
        <dbReference type="Proteomes" id="UP000028999"/>
    </source>
</evidence>
<dbReference type="EMBL" id="LK032811">
    <property type="protein sequence ID" value="CDY49116.1"/>
    <property type="molecule type" value="Genomic_DNA"/>
</dbReference>
<dbReference type="AlphaFoldDB" id="A0A078IGI8"/>
<evidence type="ECO:0000313" key="2">
    <source>
        <dbReference type="EMBL" id="CDY49116.1"/>
    </source>
</evidence>
<reference evidence="1" key="3">
    <citation type="submission" date="2021-01" db="EMBL/GenBank/DDBJ databases">
        <authorList>
            <consortium name="Genoscope - CEA"/>
            <person name="William W."/>
        </authorList>
    </citation>
    <scope>NUCLEOTIDE SEQUENCE</scope>
</reference>